<sequence length="161" mass="18000">MKKIYIGALALFLSIALMGCSSNNTVSSSNDSANSIKENSSENKLQEVYSDDLISMSFVKKYDMPEVKDMFYFDVKANNKSNREISVYLQNSYINDTMFTVGSGVPLDLLPKKSATHSFFGKYEGTGIKSTEEINKISFKICVMDKSSNVLETTKSIEIKF</sequence>
<feature type="signal peptide" evidence="1">
    <location>
        <begin position="1"/>
        <end position="23"/>
    </location>
</feature>
<evidence type="ECO:0008006" key="4">
    <source>
        <dbReference type="Google" id="ProtNLM"/>
    </source>
</evidence>
<name>A0ABT4BS64_9FIRM</name>
<evidence type="ECO:0000256" key="1">
    <source>
        <dbReference type="SAM" id="SignalP"/>
    </source>
</evidence>
<evidence type="ECO:0000313" key="2">
    <source>
        <dbReference type="EMBL" id="MCY1713727.1"/>
    </source>
</evidence>
<dbReference type="PROSITE" id="PS51257">
    <property type="entry name" value="PROKAR_LIPOPROTEIN"/>
    <property type="match status" value="1"/>
</dbReference>
<gene>
    <name evidence="2" type="ORF">OUY18_05595</name>
</gene>
<feature type="chain" id="PRO_5045485533" description="Lipoprotein" evidence="1">
    <location>
        <begin position="24"/>
        <end position="161"/>
    </location>
</feature>
<protein>
    <recommendedName>
        <fullName evidence="4">Lipoprotein</fullName>
    </recommendedName>
</protein>
<dbReference type="Proteomes" id="UP001082703">
    <property type="component" value="Unassembled WGS sequence"/>
</dbReference>
<comment type="caution">
    <text evidence="2">The sequence shown here is derived from an EMBL/GenBank/DDBJ whole genome shotgun (WGS) entry which is preliminary data.</text>
</comment>
<keyword evidence="3" id="KW-1185">Reference proteome</keyword>
<proteinExistence type="predicted"/>
<accession>A0ABT4BS64</accession>
<keyword evidence="1" id="KW-0732">Signal</keyword>
<reference evidence="2 3" key="1">
    <citation type="submission" date="2022-11" db="EMBL/GenBank/DDBJ databases">
        <authorList>
            <person name="Caiyu Z."/>
        </authorList>
    </citation>
    <scope>NUCLEOTIDE SEQUENCE [LARGE SCALE GENOMIC DNA]</scope>
    <source>
        <strain evidence="2 3">YR-4</strain>
    </source>
</reference>
<dbReference type="EMBL" id="JAPOHA010000004">
    <property type="protein sequence ID" value="MCY1713727.1"/>
    <property type="molecule type" value="Genomic_DNA"/>
</dbReference>
<organism evidence="2 3">
    <name type="scientific">Caproiciproducens galactitolivorans</name>
    <dbReference type="NCBI Taxonomy" id="642589"/>
    <lineage>
        <taxon>Bacteria</taxon>
        <taxon>Bacillati</taxon>
        <taxon>Bacillota</taxon>
        <taxon>Clostridia</taxon>
        <taxon>Eubacteriales</taxon>
        <taxon>Acutalibacteraceae</taxon>
        <taxon>Caproiciproducens</taxon>
    </lineage>
</organism>
<dbReference type="RefSeq" id="WP_268057749.1">
    <property type="nucleotide sequence ID" value="NZ_JAPOHA010000004.1"/>
</dbReference>
<evidence type="ECO:0000313" key="3">
    <source>
        <dbReference type="Proteomes" id="UP001082703"/>
    </source>
</evidence>